<keyword evidence="14 16" id="KW-0472">Membrane</keyword>
<evidence type="ECO:0000256" key="16">
    <source>
        <dbReference type="SAM" id="Phobius"/>
    </source>
</evidence>
<dbReference type="Gene3D" id="1.10.287.3510">
    <property type="match status" value="1"/>
</dbReference>
<evidence type="ECO:0000256" key="10">
    <source>
        <dbReference type="ARBA" id="ARBA00022781"/>
    </source>
</evidence>
<evidence type="ECO:0000256" key="12">
    <source>
        <dbReference type="ARBA" id="ARBA00023065"/>
    </source>
</evidence>
<dbReference type="AlphaFoldDB" id="A0A4S8J366"/>
<dbReference type="Proteomes" id="UP000317650">
    <property type="component" value="Chromosome 11"/>
</dbReference>
<keyword evidence="7" id="KW-0813">Transport</keyword>
<sequence>MNPLALVPHHEVIQPLVNDVLVAVIQNNVKGLVFRFLVRTPHWTKFWLLPIGEWDSNYPGGKTPRCLEFLESGILLNRQNIPIMSMLIKSMLLAINLNFFVFSFSLDDMMGQSFASLVPTVAVTESAIGSAIFVMTFQVRGSIAVESINCKQERWIHTTPCLMRFCSKDMQDALIFNRNSLGNTFKATLDGRMESIQEELLQFYNPNEVIPEESNEQQRLLMSHPLNLILIQENYNIISFEAYFVRTIEERISLLIYGTVVESLPMARCVPKCEKTVQALLC</sequence>
<comment type="subunit">
    <text evidence="5">F-type ATPases have 2 components, CF(1) - the catalytic core - and CF(0) - the membrane proton channel. CF(1) has five subunits: alpha(3), beta(3), gamma(1), delta(1), epsilon(1). CF(0) has three main subunits: a, b and c.</text>
</comment>
<evidence type="ECO:0000313" key="18">
    <source>
        <dbReference type="Proteomes" id="UP000317650"/>
    </source>
</evidence>
<organism evidence="17 18">
    <name type="scientific">Musa balbisiana</name>
    <name type="common">Banana</name>
    <dbReference type="NCBI Taxonomy" id="52838"/>
    <lineage>
        <taxon>Eukaryota</taxon>
        <taxon>Viridiplantae</taxon>
        <taxon>Streptophyta</taxon>
        <taxon>Embryophyta</taxon>
        <taxon>Tracheophyta</taxon>
        <taxon>Spermatophyta</taxon>
        <taxon>Magnoliopsida</taxon>
        <taxon>Liliopsida</taxon>
        <taxon>Zingiberales</taxon>
        <taxon>Musaceae</taxon>
        <taxon>Musa</taxon>
    </lineage>
</organism>
<dbReference type="GO" id="GO:0045259">
    <property type="term" value="C:proton-transporting ATP synthase complex"/>
    <property type="evidence" value="ECO:0007669"/>
    <property type="project" value="UniProtKB-KW"/>
</dbReference>
<comment type="caution">
    <text evidence="17">The sequence shown here is derived from an EMBL/GenBank/DDBJ whole genome shotgun (WGS) entry which is preliminary data.</text>
</comment>
<keyword evidence="11 16" id="KW-1133">Transmembrane helix</keyword>
<keyword evidence="12" id="KW-0406">Ion transport</keyword>
<evidence type="ECO:0000256" key="15">
    <source>
        <dbReference type="ARBA" id="ARBA00023310"/>
    </source>
</evidence>
<keyword evidence="8" id="KW-0138">CF(0)</keyword>
<feature type="transmembrane region" description="Helical" evidence="16">
    <location>
        <begin position="86"/>
        <end position="105"/>
    </location>
</feature>
<dbReference type="InterPro" id="IPR039428">
    <property type="entry name" value="NUOK/Mnh_C1-like"/>
</dbReference>
<protein>
    <recommendedName>
        <fullName evidence="6">ATP synthase protein MI25</fullName>
    </recommendedName>
</protein>
<dbReference type="InterPro" id="IPR044988">
    <property type="entry name" value="MI25_plants"/>
</dbReference>
<name>A0A4S8J366_MUSBA</name>
<keyword evidence="15" id="KW-0066">ATP synthesis</keyword>
<evidence type="ECO:0000256" key="1">
    <source>
        <dbReference type="ARBA" id="ARBA00003096"/>
    </source>
</evidence>
<evidence type="ECO:0000256" key="3">
    <source>
        <dbReference type="ARBA" id="ARBA00004304"/>
    </source>
</evidence>
<evidence type="ECO:0000256" key="11">
    <source>
        <dbReference type="ARBA" id="ARBA00022989"/>
    </source>
</evidence>
<gene>
    <name evidence="17" type="ORF">C4D60_Mb11t10640</name>
</gene>
<keyword evidence="18" id="KW-1185">Reference proteome</keyword>
<evidence type="ECO:0000256" key="7">
    <source>
        <dbReference type="ARBA" id="ARBA00022448"/>
    </source>
</evidence>
<keyword evidence="9 16" id="KW-0812">Transmembrane</keyword>
<comment type="function">
    <text evidence="1">This is one of the chains of the nonenzymatic component (CF(0) subunit) of the mitochondrial ATPase complex.</text>
</comment>
<dbReference type="PANTHER" id="PTHR37774">
    <property type="entry name" value="ATP SYNTHASE PROTEIN MI25-RELATED"/>
    <property type="match status" value="1"/>
</dbReference>
<dbReference type="GO" id="GO:0015078">
    <property type="term" value="F:proton transmembrane transporter activity"/>
    <property type="evidence" value="ECO:0007669"/>
    <property type="project" value="InterPro"/>
</dbReference>
<keyword evidence="13" id="KW-0496">Mitochondrion</keyword>
<dbReference type="GO" id="GO:0031966">
    <property type="term" value="C:mitochondrial membrane"/>
    <property type="evidence" value="ECO:0007669"/>
    <property type="project" value="UniProtKB-SubCell"/>
</dbReference>
<evidence type="ECO:0000313" key="17">
    <source>
        <dbReference type="EMBL" id="THU55820.1"/>
    </source>
</evidence>
<proteinExistence type="inferred from homology"/>
<keyword evidence="10" id="KW-0375">Hydrogen ion transport</keyword>
<accession>A0A4S8J366</accession>
<dbReference type="InterPro" id="IPR008688">
    <property type="entry name" value="ATP_synth_Bsub_B/MI25"/>
</dbReference>
<dbReference type="PANTHER" id="PTHR37774:SF4">
    <property type="entry name" value="ATP SYNTHASE PROTEIN MI25"/>
    <property type="match status" value="1"/>
</dbReference>
<evidence type="ECO:0000256" key="8">
    <source>
        <dbReference type="ARBA" id="ARBA00022547"/>
    </source>
</evidence>
<evidence type="ECO:0000256" key="9">
    <source>
        <dbReference type="ARBA" id="ARBA00022692"/>
    </source>
</evidence>
<feature type="transmembrane region" description="Helical" evidence="16">
    <location>
        <begin position="117"/>
        <end position="137"/>
    </location>
</feature>
<reference evidence="17 18" key="1">
    <citation type="journal article" date="2019" name="Nat. Plants">
        <title>Genome sequencing of Musa balbisiana reveals subgenome evolution and function divergence in polyploid bananas.</title>
        <authorList>
            <person name="Yao X."/>
        </authorList>
    </citation>
    <scope>NUCLEOTIDE SEQUENCE [LARGE SCALE GENOMIC DNA]</scope>
    <source>
        <strain evidence="18">cv. DH-PKW</strain>
        <tissue evidence="17">Leaves</tissue>
    </source>
</reference>
<evidence type="ECO:0000256" key="5">
    <source>
        <dbReference type="ARBA" id="ARBA00011648"/>
    </source>
</evidence>
<dbReference type="Pfam" id="PF05405">
    <property type="entry name" value="Mt_ATP-synt_B"/>
    <property type="match status" value="1"/>
</dbReference>
<evidence type="ECO:0000256" key="13">
    <source>
        <dbReference type="ARBA" id="ARBA00023128"/>
    </source>
</evidence>
<dbReference type="STRING" id="52838.A0A4S8J366"/>
<comment type="similarity">
    <text evidence="4">Belongs to the ATPase protein MI25 family.</text>
</comment>
<evidence type="ECO:0000256" key="4">
    <source>
        <dbReference type="ARBA" id="ARBA00009281"/>
    </source>
</evidence>
<dbReference type="EMBL" id="PYDT01000007">
    <property type="protein sequence ID" value="THU55820.1"/>
    <property type="molecule type" value="Genomic_DNA"/>
</dbReference>
<dbReference type="Pfam" id="PF00420">
    <property type="entry name" value="Oxidored_q2"/>
    <property type="match status" value="1"/>
</dbReference>
<comment type="subcellular location">
    <subcellularLocation>
        <location evidence="2">Membrane</location>
        <topology evidence="2">Multi-pass membrane protein</topology>
    </subcellularLocation>
    <subcellularLocation>
        <location evidence="3">Mitochondrion membrane</location>
        <topology evidence="3">Single-pass membrane protein</topology>
    </subcellularLocation>
</comment>
<dbReference type="GO" id="GO:0015986">
    <property type="term" value="P:proton motive force-driven ATP synthesis"/>
    <property type="evidence" value="ECO:0007669"/>
    <property type="project" value="InterPro"/>
</dbReference>
<evidence type="ECO:0000256" key="6">
    <source>
        <dbReference type="ARBA" id="ARBA00017388"/>
    </source>
</evidence>
<evidence type="ECO:0000256" key="14">
    <source>
        <dbReference type="ARBA" id="ARBA00023136"/>
    </source>
</evidence>
<evidence type="ECO:0000256" key="2">
    <source>
        <dbReference type="ARBA" id="ARBA00004141"/>
    </source>
</evidence>